<organism evidence="2">
    <name type="scientific">Trichuris suis</name>
    <name type="common">pig whipworm</name>
    <dbReference type="NCBI Taxonomy" id="68888"/>
    <lineage>
        <taxon>Eukaryota</taxon>
        <taxon>Metazoa</taxon>
        <taxon>Ecdysozoa</taxon>
        <taxon>Nematoda</taxon>
        <taxon>Enoplea</taxon>
        <taxon>Dorylaimia</taxon>
        <taxon>Trichinellida</taxon>
        <taxon>Trichuridae</taxon>
        <taxon>Trichuris</taxon>
    </lineage>
</organism>
<name>A0A085NDQ5_9BILA</name>
<keyword evidence="3" id="KW-1185">Reference proteome</keyword>
<reference evidence="2 3" key="1">
    <citation type="journal article" date="2014" name="Nat. Genet.">
        <title>Genome and transcriptome of the porcine whipworm Trichuris suis.</title>
        <authorList>
            <person name="Jex A.R."/>
            <person name="Nejsum P."/>
            <person name="Schwarz E.M."/>
            <person name="Hu L."/>
            <person name="Young N.D."/>
            <person name="Hall R.S."/>
            <person name="Korhonen P.K."/>
            <person name="Liao S."/>
            <person name="Thamsborg S."/>
            <person name="Xia J."/>
            <person name="Xu P."/>
            <person name="Wang S."/>
            <person name="Scheerlinck J.P."/>
            <person name="Hofmann A."/>
            <person name="Sternberg P.W."/>
            <person name="Wang J."/>
            <person name="Gasser R.B."/>
        </authorList>
    </citation>
    <scope>NUCLEOTIDE SEQUENCE [LARGE SCALE GENOMIC DNA]</scope>
    <source>
        <strain evidence="2">DCEP-RM93F</strain>
        <strain evidence="1">DCEP-RM93M</strain>
    </source>
</reference>
<sequence>MMQKRKSSVKINDIKESVCHIWLAKYTSMSVPKRSEPSLVIKATIINPILMKGALPHGIFYLHY</sequence>
<dbReference type="EMBL" id="KL367513">
    <property type="protein sequence ID" value="KFD67601.1"/>
    <property type="molecule type" value="Genomic_DNA"/>
</dbReference>
<accession>A0A085NDQ5</accession>
<dbReference type="Proteomes" id="UP000030758">
    <property type="component" value="Unassembled WGS sequence"/>
</dbReference>
<protein>
    <submittedName>
        <fullName evidence="2">Uncharacterized protein</fullName>
    </submittedName>
</protein>
<dbReference type="EMBL" id="KL363198">
    <property type="protein sequence ID" value="KFD55712.1"/>
    <property type="molecule type" value="Genomic_DNA"/>
</dbReference>
<evidence type="ECO:0000313" key="2">
    <source>
        <dbReference type="EMBL" id="KFD67601.1"/>
    </source>
</evidence>
<evidence type="ECO:0000313" key="3">
    <source>
        <dbReference type="Proteomes" id="UP000030764"/>
    </source>
</evidence>
<dbReference type="Proteomes" id="UP000030764">
    <property type="component" value="Unassembled WGS sequence"/>
</dbReference>
<proteinExistence type="predicted"/>
<gene>
    <name evidence="1" type="ORF">M513_03460</name>
    <name evidence="2" type="ORF">M514_03460</name>
</gene>
<dbReference type="AlphaFoldDB" id="A0A085NDQ5"/>
<evidence type="ECO:0000313" key="1">
    <source>
        <dbReference type="EMBL" id="KFD55712.1"/>
    </source>
</evidence>